<feature type="domain" description="Peptidase C45 hydrolase" evidence="1">
    <location>
        <begin position="173"/>
        <end position="400"/>
    </location>
</feature>
<evidence type="ECO:0000259" key="1">
    <source>
        <dbReference type="Pfam" id="PF03417"/>
    </source>
</evidence>
<protein>
    <recommendedName>
        <fullName evidence="1">Peptidase C45 hydrolase domain-containing protein</fullName>
    </recommendedName>
</protein>
<dbReference type="Gene3D" id="1.25.40.10">
    <property type="entry name" value="Tetratricopeptide repeat domain"/>
    <property type="match status" value="1"/>
</dbReference>
<dbReference type="Gene3D" id="3.60.60.10">
    <property type="entry name" value="Penicillin V Acylase, Chain A"/>
    <property type="match status" value="1"/>
</dbReference>
<dbReference type="InterPro" id="IPR005079">
    <property type="entry name" value="Peptidase_C45_hydrolase"/>
</dbReference>
<evidence type="ECO:0000313" key="3">
    <source>
        <dbReference type="Proteomes" id="UP000297422"/>
    </source>
</evidence>
<keyword evidence="3" id="KW-1185">Reference proteome</keyword>
<dbReference type="InterPro" id="IPR047803">
    <property type="entry name" value="DCD1A/B-like"/>
</dbReference>
<accession>A0ABY2N4W8</accession>
<dbReference type="InterPro" id="IPR047794">
    <property type="entry name" value="C45_proenzyme-like"/>
</dbReference>
<dbReference type="InterPro" id="IPR011990">
    <property type="entry name" value="TPR-like_helical_dom_sf"/>
</dbReference>
<name>A0ABY2N4W8_9LEPT</name>
<dbReference type="Pfam" id="PF03417">
    <property type="entry name" value="AAT"/>
    <property type="match status" value="1"/>
</dbReference>
<reference evidence="3" key="1">
    <citation type="journal article" date="2019" name="PLoS Negl. Trop. Dis.">
        <title>Revisiting the worldwide diversity of Leptospira species in the environment.</title>
        <authorList>
            <person name="Vincent A.T."/>
            <person name="Schiettekatte O."/>
            <person name="Bourhy P."/>
            <person name="Veyrier F.J."/>
            <person name="Picardeau M."/>
        </authorList>
    </citation>
    <scope>NUCLEOTIDE SEQUENCE [LARGE SCALE GENOMIC DNA]</scope>
    <source>
        <strain evidence="3">201702407</strain>
    </source>
</reference>
<proteinExistence type="predicted"/>
<comment type="caution">
    <text evidence="2">The sequence shown here is derived from an EMBL/GenBank/DDBJ whole genome shotgun (WGS) entry which is preliminary data.</text>
</comment>
<dbReference type="PANTHER" id="PTHR35190">
    <property type="entry name" value="PROTEIN DCD1B"/>
    <property type="match status" value="1"/>
</dbReference>
<dbReference type="PANTHER" id="PTHR35190:SF2">
    <property type="entry name" value="PROTEIN DCD1B"/>
    <property type="match status" value="1"/>
</dbReference>
<dbReference type="EMBL" id="RQGT01000065">
    <property type="protein sequence ID" value="TGM17147.1"/>
    <property type="molecule type" value="Genomic_DNA"/>
</dbReference>
<sequence>MTPSSDRTLQTMAEANCKLVAQYGKGTLYSFGQLSILSVQGNSYEMGLQHGRLLRESVRKGVVRYFGNLSETDTRLRSLPRWKRILVSIYLKLFVYSKIYRDVPKSYFDELKGIADGSGMSRVETIRASFLSEVGQLFGPAVIKRRAVAADLSTGGCTGIVVRKRATEEGILIHGKNTDYEGIGIWNRFPTVIFCKPDVGYSYVKVTSAGLLKGNLSMNEHGLTIAGHFIFSLKSRTSGTCFTILENEIMRKARNLEEAIAILRNGSRTGAFSFMISDSKSDRAVAIDCNSDRIGIRGDGEDVTVLTNICKSGFELENDDILLRFRMGRNPRARQYRAEELVDRWRADGINLARVAEILGDRFDPCTGAERAVGNVIAQISTVTSAMFRPQLRELWVAIGPAPVSTNAFIGLDLNPLFETGSAPKINGSISPRNDLSLPIGMGLRLYGYAAQMNLRGSKIRARLALEAAIRKDSNEPAYARILGSLFLKIGDLSNAKRWLLASLKLRQGINERMEVHLLLGIVADMEGDREQARQQYRKVFSNREVSSLEWDEINPFLISKAEKYYHTPFIRSNLTDFEVSFNFTSGLE</sequence>
<dbReference type="RefSeq" id="WP_135684668.1">
    <property type="nucleotide sequence ID" value="NZ_RQEQ01000032.1"/>
</dbReference>
<dbReference type="Proteomes" id="UP000297422">
    <property type="component" value="Unassembled WGS sequence"/>
</dbReference>
<organism evidence="2 3">
    <name type="scientific">Leptospira stimsonii</name>
    <dbReference type="NCBI Taxonomy" id="2202203"/>
    <lineage>
        <taxon>Bacteria</taxon>
        <taxon>Pseudomonadati</taxon>
        <taxon>Spirochaetota</taxon>
        <taxon>Spirochaetia</taxon>
        <taxon>Leptospirales</taxon>
        <taxon>Leptospiraceae</taxon>
        <taxon>Leptospira</taxon>
    </lineage>
</organism>
<dbReference type="SUPFAM" id="SSF48452">
    <property type="entry name" value="TPR-like"/>
    <property type="match status" value="1"/>
</dbReference>
<dbReference type="NCBIfam" id="NF040521">
    <property type="entry name" value="C45_proenzyme"/>
    <property type="match status" value="1"/>
</dbReference>
<evidence type="ECO:0000313" key="2">
    <source>
        <dbReference type="EMBL" id="TGM17147.1"/>
    </source>
</evidence>
<gene>
    <name evidence="2" type="ORF">EHQ90_08220</name>
</gene>